<dbReference type="InterPro" id="IPR012337">
    <property type="entry name" value="RNaseH-like_sf"/>
</dbReference>
<dbReference type="InterPro" id="IPR013520">
    <property type="entry name" value="Ribonucl_H"/>
</dbReference>
<evidence type="ECO:0000256" key="2">
    <source>
        <dbReference type="ARBA" id="ARBA00022695"/>
    </source>
</evidence>
<keyword evidence="10" id="KW-1185">Reference proteome</keyword>
<keyword evidence="6" id="KW-0239">DNA-directed DNA polymerase</keyword>
<dbReference type="SUPFAM" id="SSF53098">
    <property type="entry name" value="Ribonuclease H-like"/>
    <property type="match status" value="1"/>
</dbReference>
<sequence length="298" mass="34738">MNKTNYVREIVDSYCVLDVETTGLSPYLDNIIEVSILKVENNQIIDTYSQLVDPEITLDDFIINLTGIDNNMLVNMPKIYEIESEVLNFIGTDIIVGHHTSFDIRFLSQNFKEEVNNKYIDTIQFSRKLYPELRNYKLSTLTEYLNLHENTHRSLDDCISTKELYDRIKNDMKEKNLTIQDLWKKSYKSKSKLDLTSIHPENENIDEDNFFFNKHIVFTGKLETMTRKEACQLVVNKGGILDNSVCKKTNYLILGNNDYNKSIKDGKSVKQKKAENLKLNGQDIDIIDEQTFYDLINE</sequence>
<dbReference type="STRING" id="1234409.C683_0628"/>
<evidence type="ECO:0000256" key="7">
    <source>
        <dbReference type="ARBA" id="ARBA00070925"/>
    </source>
</evidence>
<dbReference type="InterPro" id="IPR036397">
    <property type="entry name" value="RNaseH_sf"/>
</dbReference>
<evidence type="ECO:0000256" key="1">
    <source>
        <dbReference type="ARBA" id="ARBA00022679"/>
    </source>
</evidence>
<evidence type="ECO:0000256" key="3">
    <source>
        <dbReference type="ARBA" id="ARBA00022705"/>
    </source>
</evidence>
<evidence type="ECO:0000313" key="10">
    <source>
        <dbReference type="Proteomes" id="UP000016057"/>
    </source>
</evidence>
<evidence type="ECO:0000256" key="4">
    <source>
        <dbReference type="ARBA" id="ARBA00022722"/>
    </source>
</evidence>
<organism evidence="9 10">
    <name type="scientific">Catellicoccus marimammalium M35/04/3</name>
    <dbReference type="NCBI Taxonomy" id="1234409"/>
    <lineage>
        <taxon>Bacteria</taxon>
        <taxon>Bacillati</taxon>
        <taxon>Bacillota</taxon>
        <taxon>Bacilli</taxon>
        <taxon>Lactobacillales</taxon>
        <taxon>Enterococcaceae</taxon>
        <taxon>Catellicoccus</taxon>
    </lineage>
</organism>
<dbReference type="GO" id="GO:0003677">
    <property type="term" value="F:DNA binding"/>
    <property type="evidence" value="ECO:0007669"/>
    <property type="project" value="InterPro"/>
</dbReference>
<dbReference type="Gene3D" id="3.30.420.10">
    <property type="entry name" value="Ribonuclease H-like superfamily/Ribonuclease H"/>
    <property type="match status" value="1"/>
</dbReference>
<dbReference type="GO" id="GO:0005829">
    <property type="term" value="C:cytosol"/>
    <property type="evidence" value="ECO:0007669"/>
    <property type="project" value="TreeGrafter"/>
</dbReference>
<evidence type="ECO:0000313" key="9">
    <source>
        <dbReference type="EMBL" id="EKU27297.1"/>
    </source>
</evidence>
<dbReference type="FunFam" id="3.30.420.10:FF:000045">
    <property type="entry name" value="3'-5' exonuclease DinG"/>
    <property type="match status" value="1"/>
</dbReference>
<dbReference type="CDD" id="cd06127">
    <property type="entry name" value="DEDDh"/>
    <property type="match status" value="1"/>
</dbReference>
<dbReference type="EMBL" id="AMYT01000017">
    <property type="protein sequence ID" value="EKU27297.1"/>
    <property type="molecule type" value="Genomic_DNA"/>
</dbReference>
<dbReference type="Proteomes" id="UP000016057">
    <property type="component" value="Unassembled WGS sequence"/>
</dbReference>
<keyword evidence="5" id="KW-0378">Hydrolase</keyword>
<evidence type="ECO:0000256" key="6">
    <source>
        <dbReference type="ARBA" id="ARBA00022932"/>
    </source>
</evidence>
<dbReference type="eggNOG" id="COG0272">
    <property type="taxonomic scope" value="Bacteria"/>
</dbReference>
<dbReference type="CDD" id="cd17748">
    <property type="entry name" value="BRCT_DNA_ligase_like"/>
    <property type="match status" value="1"/>
</dbReference>
<dbReference type="SMART" id="SM00479">
    <property type="entry name" value="EXOIII"/>
    <property type="match status" value="1"/>
</dbReference>
<evidence type="ECO:0000256" key="5">
    <source>
        <dbReference type="ARBA" id="ARBA00022839"/>
    </source>
</evidence>
<dbReference type="Pfam" id="PF00533">
    <property type="entry name" value="BRCT"/>
    <property type="match status" value="1"/>
</dbReference>
<dbReference type="Gene3D" id="3.40.50.10190">
    <property type="entry name" value="BRCT domain"/>
    <property type="match status" value="1"/>
</dbReference>
<accession>K8ZB71</accession>
<dbReference type="SUPFAM" id="SSF52113">
    <property type="entry name" value="BRCT domain"/>
    <property type="match status" value="1"/>
</dbReference>
<keyword evidence="4" id="KW-0540">Nuclease</keyword>
<dbReference type="InterPro" id="IPR001357">
    <property type="entry name" value="BRCT_dom"/>
</dbReference>
<dbReference type="OrthoDB" id="2187585at2"/>
<dbReference type="PANTHER" id="PTHR30231">
    <property type="entry name" value="DNA POLYMERASE III SUBUNIT EPSILON"/>
    <property type="match status" value="1"/>
</dbReference>
<comment type="caution">
    <text evidence="9">The sequence shown here is derived from an EMBL/GenBank/DDBJ whole genome shotgun (WGS) entry which is preliminary data.</text>
</comment>
<dbReference type="GO" id="GO:0045004">
    <property type="term" value="P:DNA replication proofreading"/>
    <property type="evidence" value="ECO:0007669"/>
    <property type="project" value="TreeGrafter"/>
</dbReference>
<reference evidence="9 10" key="1">
    <citation type="journal article" date="2013" name="Genome Announc.">
        <title>Draft Genome Sequence of Catellicoccus marimammalium, a Novel Species Commonly Found in Gull Feces.</title>
        <authorList>
            <person name="Weigand M.R."/>
            <person name="Ryu H."/>
            <person name="Bozcek L."/>
            <person name="Konstantinidis K.T."/>
            <person name="Santo Domingo J.W."/>
        </authorList>
    </citation>
    <scope>NUCLEOTIDE SEQUENCE [LARGE SCALE GENOMIC DNA]</scope>
    <source>
        <strain evidence="9 10">M35/04/3</strain>
    </source>
</reference>
<dbReference type="GO" id="GO:0003887">
    <property type="term" value="F:DNA-directed DNA polymerase activity"/>
    <property type="evidence" value="ECO:0007669"/>
    <property type="project" value="UniProtKB-KW"/>
</dbReference>
<name>K8ZB71_9ENTE</name>
<dbReference type="PATRIC" id="fig|1234409.3.peg.579"/>
<evidence type="ECO:0000259" key="8">
    <source>
        <dbReference type="PROSITE" id="PS50172"/>
    </source>
</evidence>
<keyword evidence="3" id="KW-0235">DNA replication</keyword>
<dbReference type="eggNOG" id="COG2176">
    <property type="taxonomic scope" value="Bacteria"/>
</dbReference>
<dbReference type="Pfam" id="PF00929">
    <property type="entry name" value="RNase_T"/>
    <property type="match status" value="1"/>
</dbReference>
<dbReference type="InterPro" id="IPR006054">
    <property type="entry name" value="DnaQ"/>
</dbReference>
<dbReference type="PANTHER" id="PTHR30231:SF41">
    <property type="entry name" value="DNA POLYMERASE III SUBUNIT EPSILON"/>
    <property type="match status" value="1"/>
</dbReference>
<keyword evidence="5" id="KW-0269">Exonuclease</keyword>
<proteinExistence type="predicted"/>
<dbReference type="InterPro" id="IPR036420">
    <property type="entry name" value="BRCT_dom_sf"/>
</dbReference>
<dbReference type="GO" id="GO:0008408">
    <property type="term" value="F:3'-5' exonuclease activity"/>
    <property type="evidence" value="ECO:0007669"/>
    <property type="project" value="TreeGrafter"/>
</dbReference>
<protein>
    <recommendedName>
        <fullName evidence="7">DNA polymerase III polC-type</fullName>
    </recommendedName>
</protein>
<dbReference type="SMART" id="SM00292">
    <property type="entry name" value="BRCT"/>
    <property type="match status" value="1"/>
</dbReference>
<dbReference type="PROSITE" id="PS50172">
    <property type="entry name" value="BRCT"/>
    <property type="match status" value="1"/>
</dbReference>
<gene>
    <name evidence="9" type="ORF">C683_0628</name>
</gene>
<dbReference type="RefSeq" id="WP_009489927.1">
    <property type="nucleotide sequence ID" value="NZ_AMYT01000017.1"/>
</dbReference>
<dbReference type="AlphaFoldDB" id="K8ZB71"/>
<keyword evidence="1 9" id="KW-0808">Transferase</keyword>
<dbReference type="NCBIfam" id="TIGR00573">
    <property type="entry name" value="dnaq"/>
    <property type="match status" value="1"/>
</dbReference>
<feature type="domain" description="BRCT" evidence="8">
    <location>
        <begin position="206"/>
        <end position="298"/>
    </location>
</feature>
<keyword evidence="2 9" id="KW-0548">Nucleotidyltransferase</keyword>